<proteinExistence type="predicted"/>
<organism evidence="1 2">
    <name type="scientific">Metabacillus fastidiosus</name>
    <dbReference type="NCBI Taxonomy" id="1458"/>
    <lineage>
        <taxon>Bacteria</taxon>
        <taxon>Bacillati</taxon>
        <taxon>Bacillota</taxon>
        <taxon>Bacilli</taxon>
        <taxon>Bacillales</taxon>
        <taxon>Bacillaceae</taxon>
        <taxon>Metabacillus</taxon>
    </lineage>
</organism>
<dbReference type="Proteomes" id="UP001342826">
    <property type="component" value="Unassembled WGS sequence"/>
</dbReference>
<reference evidence="1 2" key="1">
    <citation type="submission" date="2023-03" db="EMBL/GenBank/DDBJ databases">
        <title>Bacillus Genome Sequencing.</title>
        <authorList>
            <person name="Dunlap C."/>
        </authorList>
    </citation>
    <scope>NUCLEOTIDE SEQUENCE [LARGE SCALE GENOMIC DNA]</scope>
    <source>
        <strain evidence="1 2">NRS-1717</strain>
    </source>
</reference>
<sequence length="78" mass="8782">MFIHRTHSNGLARYAVKTEDNKELASISIEDGRYPGYTFIPVIVDLNGENDGLIFLLNWMTVNIKSPLGISFVIGVWI</sequence>
<dbReference type="EMBL" id="JARTFS010000002">
    <property type="protein sequence ID" value="MED4400284.1"/>
    <property type="molecule type" value="Genomic_DNA"/>
</dbReference>
<keyword evidence="2" id="KW-1185">Reference proteome</keyword>
<comment type="caution">
    <text evidence="1">The sequence shown here is derived from an EMBL/GenBank/DDBJ whole genome shotgun (WGS) entry which is preliminary data.</text>
</comment>
<gene>
    <name evidence="1" type="ORF">P9271_02785</name>
</gene>
<evidence type="ECO:0000313" key="2">
    <source>
        <dbReference type="Proteomes" id="UP001342826"/>
    </source>
</evidence>
<name>A0ABU6NVM6_9BACI</name>
<accession>A0ABU6NVM6</accession>
<evidence type="ECO:0000313" key="1">
    <source>
        <dbReference type="EMBL" id="MED4400284.1"/>
    </source>
</evidence>
<protein>
    <submittedName>
        <fullName evidence="1">Uncharacterized protein</fullName>
    </submittedName>
</protein>
<dbReference type="RefSeq" id="WP_328014854.1">
    <property type="nucleotide sequence ID" value="NZ_JARTFS010000002.1"/>
</dbReference>